<keyword evidence="4" id="KW-0723">Serine/threonine-protein kinase</keyword>
<dbReference type="InterPro" id="IPR018490">
    <property type="entry name" value="cNMP-bd_dom_sf"/>
</dbReference>
<dbReference type="PANTHER" id="PTHR24353">
    <property type="entry name" value="CYCLIC NUCLEOTIDE-DEPENDENT PROTEIN KINASE"/>
    <property type="match status" value="1"/>
</dbReference>
<comment type="catalytic activity">
    <reaction evidence="13">
        <text>L-threonyl-[protein] + ATP = O-phospho-L-threonyl-[protein] + ADP + H(+)</text>
        <dbReference type="Rhea" id="RHEA:46608"/>
        <dbReference type="Rhea" id="RHEA-COMP:11060"/>
        <dbReference type="Rhea" id="RHEA-COMP:11605"/>
        <dbReference type="ChEBI" id="CHEBI:15378"/>
        <dbReference type="ChEBI" id="CHEBI:30013"/>
        <dbReference type="ChEBI" id="CHEBI:30616"/>
        <dbReference type="ChEBI" id="CHEBI:61977"/>
        <dbReference type="ChEBI" id="CHEBI:456216"/>
        <dbReference type="EC" id="2.7.11.12"/>
    </reaction>
</comment>
<dbReference type="FunFam" id="1.10.510.10:FF:000210">
    <property type="entry name" value="Non-specific serine/threonine protein kinase"/>
    <property type="match status" value="1"/>
</dbReference>
<evidence type="ECO:0000256" key="2">
    <source>
        <dbReference type="ARBA" id="ARBA00006352"/>
    </source>
</evidence>
<comment type="cofactor">
    <cofactor evidence="1">
        <name>Mg(2+)</name>
        <dbReference type="ChEBI" id="CHEBI:18420"/>
    </cofactor>
</comment>
<comment type="caution">
    <text evidence="20">The sequence shown here is derived from an EMBL/GenBank/DDBJ whole genome shotgun (WGS) entry which is preliminary data.</text>
</comment>
<sequence length="1098" mass="120007">MGCGGSKQVKQASEAPAVPAKAPKSNGRANVAEISVNTRSPSTTKLQPLKSKKGTLEVDTSFKYPAEPAANTLRRERRVAYGSEVVRDQLRKGPKPKTPGAKKTPDNDEEEADQVSDSEGSDDEAQQKLTGRGAISISRAAVLEDSPEDLEVVQALQKSIVFCGMSTDLLSQVVHSMSVQEFKAGATILHQGASVGEDDYMYLLATGEVDVVISGGQGNLNEDHKVEGNIKKIRKEAGWLFGDEALLFGSMRSASVVAVTDVEAYSLDRRTFLKFVLHHAPGVRRLRFIRKLPMLKGLTDRAIVKVGERVQEQVFEDGQALVRHGETGTNFFIIRYGRVRVMRPLPDGSLKEVCVLRRGQLVGERTLITGQLRSADCIAQGQVTAVVMSKQDMKEMENPLLSWMLDFDAIANVLKTCKSPGPVSEEKVDTAIDLFEREDAAHDKELLTEGATNNRLYIVRGGAVEATCNGQPATLREAGGFTFFGDESMMSTEPSRVTVKVKSESATLLTITIYGMHSLVGKDQPRTPGAGWGHQATNDSEFVKSALMRLPSLKKHMPEATIEQLAGVFQLKTYDAGEVIAIAGSRTDRIFVIKSGGVVLSQKELVLDKVTGRVAFPAALGGQRLGPGTVHSQIKMIPGTIRQSSMVALKKNTEVLSSTWDDAVDALGDHLGLYMVIKKQQQAAADQDSPPSPGDRSASSARRAKVPYHQLTQGRIIGTGQFGMVRIVQHKGTGETFALKCIHKAPITQLKQVDHTVNERRLLETISTDFAVRLVAAYQDATDLMLLQEWVGGGELFHHLDREGSFNEPTAAFYAANVVLGMSQLHAQGIIYRDLKPENLLIDSKGYIKIADFGFAKYIGERKTFTICGTPDYQAPEVITRKGTDKAADYWAIGVLIFEMLVGDPPFKSMVGDPWDTFRKALSGRVFVPPHLSPKATDLIFKLLVTDPAKRLGSGPNGAEDIKAHPWFTQHVDWAALEARKSRAPMVPTIKDPLDTSNFDDFDDLEHASPSHRDASTSAPDKNAIHWEGLWDWIDKPVSAAPRMSNSHLGRLDSGTGGRPGLSRSAQIGRQGRGGGTWQRRGERDEDLDDEDEDEDED</sequence>
<dbReference type="SMART" id="SM00220">
    <property type="entry name" value="S_TKc"/>
    <property type="match status" value="1"/>
</dbReference>
<evidence type="ECO:0000256" key="16">
    <source>
        <dbReference type="SAM" id="MobiDB-lite"/>
    </source>
</evidence>
<dbReference type="Pfam" id="PF00027">
    <property type="entry name" value="cNMP_binding"/>
    <property type="match status" value="2"/>
</dbReference>
<evidence type="ECO:0000256" key="10">
    <source>
        <dbReference type="ARBA" id="ARBA00022842"/>
    </source>
</evidence>
<feature type="domain" description="Protein kinase" evidence="17">
    <location>
        <begin position="711"/>
        <end position="968"/>
    </location>
</feature>
<dbReference type="PROSITE" id="PS00107">
    <property type="entry name" value="PROTEIN_KINASE_ATP"/>
    <property type="match status" value="1"/>
</dbReference>
<dbReference type="EMBL" id="JALJOQ010000128">
    <property type="protein sequence ID" value="KAK9795533.1"/>
    <property type="molecule type" value="Genomic_DNA"/>
</dbReference>
<keyword evidence="11" id="KW-0142">cGMP-binding</keyword>
<dbReference type="SMART" id="SM00133">
    <property type="entry name" value="S_TK_X"/>
    <property type="match status" value="1"/>
</dbReference>
<dbReference type="GO" id="GO:0005524">
    <property type="term" value="F:ATP binding"/>
    <property type="evidence" value="ECO:0007669"/>
    <property type="project" value="UniProtKB-UniRule"/>
</dbReference>
<evidence type="ECO:0000256" key="15">
    <source>
        <dbReference type="PROSITE-ProRule" id="PRU10141"/>
    </source>
</evidence>
<evidence type="ECO:0000256" key="9">
    <source>
        <dbReference type="ARBA" id="ARBA00022840"/>
    </source>
</evidence>
<dbReference type="PANTHER" id="PTHR24353:SF37">
    <property type="entry name" value="CAMP-DEPENDENT PROTEIN KINASE CATALYTIC SUBUNIT PRKX"/>
    <property type="match status" value="1"/>
</dbReference>
<feature type="domain" description="Cyclic nucleotide-binding" evidence="18">
    <location>
        <begin position="161"/>
        <end position="276"/>
    </location>
</feature>
<dbReference type="InterPro" id="IPR017441">
    <property type="entry name" value="Protein_kinase_ATP_BS"/>
</dbReference>
<proteinExistence type="inferred from homology"/>
<dbReference type="InterPro" id="IPR008271">
    <property type="entry name" value="Ser/Thr_kinase_AS"/>
</dbReference>
<dbReference type="CDD" id="cd05580">
    <property type="entry name" value="STKc_PKA_like"/>
    <property type="match status" value="1"/>
</dbReference>
<dbReference type="Proteomes" id="UP001465755">
    <property type="component" value="Unassembled WGS sequence"/>
</dbReference>
<dbReference type="Gene3D" id="1.10.510.10">
    <property type="entry name" value="Transferase(Phosphotransferase) domain 1"/>
    <property type="match status" value="1"/>
</dbReference>
<comment type="similarity">
    <text evidence="2">Belongs to the protein kinase superfamily. AGC Ser/Thr protein kinase family. cGMP subfamily.</text>
</comment>
<evidence type="ECO:0000256" key="13">
    <source>
        <dbReference type="ARBA" id="ARBA00047298"/>
    </source>
</evidence>
<evidence type="ECO:0000256" key="1">
    <source>
        <dbReference type="ARBA" id="ARBA00001946"/>
    </source>
</evidence>
<keyword evidence="9 15" id="KW-0067">ATP-binding</keyword>
<feature type="domain" description="Cyclic nucleotide-binding" evidence="18">
    <location>
        <begin position="553"/>
        <end position="648"/>
    </location>
</feature>
<feature type="domain" description="Cyclic nucleotide-binding" evidence="18">
    <location>
        <begin position="423"/>
        <end position="504"/>
    </location>
</feature>
<feature type="domain" description="AGC-kinase C-terminal" evidence="19">
    <location>
        <begin position="970"/>
        <end position="1024"/>
    </location>
</feature>
<name>A0AAW1NUQ2_9CHLO</name>
<keyword evidence="8" id="KW-0418">Kinase</keyword>
<keyword evidence="21" id="KW-1185">Reference proteome</keyword>
<evidence type="ECO:0000259" key="19">
    <source>
        <dbReference type="PROSITE" id="PS51285"/>
    </source>
</evidence>
<dbReference type="InterPro" id="IPR000595">
    <property type="entry name" value="cNMP-bd_dom"/>
</dbReference>
<dbReference type="SUPFAM" id="SSF56112">
    <property type="entry name" value="Protein kinase-like (PK-like)"/>
    <property type="match status" value="1"/>
</dbReference>
<dbReference type="CDD" id="cd00038">
    <property type="entry name" value="CAP_ED"/>
    <property type="match status" value="3"/>
</dbReference>
<gene>
    <name evidence="20" type="ORF">WJX73_010591</name>
</gene>
<evidence type="ECO:0000256" key="14">
    <source>
        <dbReference type="ARBA" id="ARBA00047462"/>
    </source>
</evidence>
<feature type="region of interest" description="Disordered" evidence="16">
    <location>
        <begin position="1001"/>
        <end position="1020"/>
    </location>
</feature>
<keyword evidence="7 15" id="KW-0547">Nucleotide-binding</keyword>
<feature type="binding site" evidence="15">
    <location>
        <position position="740"/>
    </location>
    <ligand>
        <name>ATP</name>
        <dbReference type="ChEBI" id="CHEBI:30616"/>
    </ligand>
</feature>
<evidence type="ECO:0000256" key="11">
    <source>
        <dbReference type="ARBA" id="ARBA00022992"/>
    </source>
</evidence>
<dbReference type="EC" id="2.7.11.12" evidence="3"/>
<feature type="compositionally biased region" description="Acidic residues" evidence="16">
    <location>
        <begin position="107"/>
        <end position="124"/>
    </location>
</feature>
<keyword evidence="10" id="KW-0460">Magnesium</keyword>
<accession>A0AAW1NUQ2</accession>
<dbReference type="GO" id="GO:0005952">
    <property type="term" value="C:cAMP-dependent protein kinase complex"/>
    <property type="evidence" value="ECO:0007669"/>
    <property type="project" value="TreeGrafter"/>
</dbReference>
<dbReference type="InterPro" id="IPR000719">
    <property type="entry name" value="Prot_kinase_dom"/>
</dbReference>
<dbReference type="GO" id="GO:0004692">
    <property type="term" value="F:cGMP-dependent protein kinase activity"/>
    <property type="evidence" value="ECO:0007669"/>
    <property type="project" value="UniProtKB-EC"/>
</dbReference>
<feature type="compositionally biased region" description="Acidic residues" evidence="16">
    <location>
        <begin position="1085"/>
        <end position="1098"/>
    </location>
</feature>
<dbReference type="PROSITE" id="PS51285">
    <property type="entry name" value="AGC_KINASE_CTER"/>
    <property type="match status" value="1"/>
</dbReference>
<dbReference type="PROSITE" id="PS00108">
    <property type="entry name" value="PROTEIN_KINASE_ST"/>
    <property type="match status" value="1"/>
</dbReference>
<feature type="compositionally biased region" description="Basic and acidic residues" evidence="16">
    <location>
        <begin position="1005"/>
        <end position="1015"/>
    </location>
</feature>
<dbReference type="Gene3D" id="2.60.120.10">
    <property type="entry name" value="Jelly Rolls"/>
    <property type="match status" value="4"/>
</dbReference>
<dbReference type="SUPFAM" id="SSF51206">
    <property type="entry name" value="cAMP-binding domain-like"/>
    <property type="match status" value="4"/>
</dbReference>
<dbReference type="PROSITE" id="PS50011">
    <property type="entry name" value="PROTEIN_KINASE_DOM"/>
    <property type="match status" value="1"/>
</dbReference>
<dbReference type="GO" id="GO:0030553">
    <property type="term" value="F:cGMP binding"/>
    <property type="evidence" value="ECO:0007669"/>
    <property type="project" value="UniProtKB-KW"/>
</dbReference>
<dbReference type="Pfam" id="PF00069">
    <property type="entry name" value="Pkinase"/>
    <property type="match status" value="1"/>
</dbReference>
<evidence type="ECO:0000256" key="7">
    <source>
        <dbReference type="ARBA" id="ARBA00022741"/>
    </source>
</evidence>
<feature type="domain" description="Cyclic nucleotide-binding" evidence="18">
    <location>
        <begin position="294"/>
        <end position="396"/>
    </location>
</feature>
<dbReference type="SMART" id="SM00100">
    <property type="entry name" value="cNMP"/>
    <property type="match status" value="3"/>
</dbReference>
<evidence type="ECO:0000256" key="4">
    <source>
        <dbReference type="ARBA" id="ARBA00022527"/>
    </source>
</evidence>
<evidence type="ECO:0000256" key="5">
    <source>
        <dbReference type="ARBA" id="ARBA00022535"/>
    </source>
</evidence>
<dbReference type="InterPro" id="IPR014710">
    <property type="entry name" value="RmlC-like_jellyroll"/>
</dbReference>
<feature type="region of interest" description="Disordered" evidence="16">
    <location>
        <begin position="682"/>
        <end position="705"/>
    </location>
</feature>
<comment type="catalytic activity">
    <reaction evidence="14">
        <text>L-seryl-[protein] + ATP = O-phospho-L-seryl-[protein] + ADP + H(+)</text>
        <dbReference type="Rhea" id="RHEA:17989"/>
        <dbReference type="Rhea" id="RHEA-COMP:9863"/>
        <dbReference type="Rhea" id="RHEA-COMP:11604"/>
        <dbReference type="ChEBI" id="CHEBI:15378"/>
        <dbReference type="ChEBI" id="CHEBI:29999"/>
        <dbReference type="ChEBI" id="CHEBI:30616"/>
        <dbReference type="ChEBI" id="CHEBI:83421"/>
        <dbReference type="ChEBI" id="CHEBI:456216"/>
        <dbReference type="EC" id="2.7.11.12"/>
    </reaction>
</comment>
<evidence type="ECO:0000313" key="21">
    <source>
        <dbReference type="Proteomes" id="UP001465755"/>
    </source>
</evidence>
<organism evidence="20 21">
    <name type="scientific">Symbiochloris irregularis</name>
    <dbReference type="NCBI Taxonomy" id="706552"/>
    <lineage>
        <taxon>Eukaryota</taxon>
        <taxon>Viridiplantae</taxon>
        <taxon>Chlorophyta</taxon>
        <taxon>core chlorophytes</taxon>
        <taxon>Trebouxiophyceae</taxon>
        <taxon>Trebouxiales</taxon>
        <taxon>Trebouxiaceae</taxon>
        <taxon>Symbiochloris</taxon>
    </lineage>
</organism>
<evidence type="ECO:0000256" key="8">
    <source>
        <dbReference type="ARBA" id="ARBA00022777"/>
    </source>
</evidence>
<dbReference type="AlphaFoldDB" id="A0AAW1NUQ2"/>
<keyword evidence="5" id="KW-0140">cGMP</keyword>
<dbReference type="GO" id="GO:0004691">
    <property type="term" value="F:cAMP-dependent protein kinase activity"/>
    <property type="evidence" value="ECO:0007669"/>
    <property type="project" value="TreeGrafter"/>
</dbReference>
<dbReference type="InterPro" id="IPR011009">
    <property type="entry name" value="Kinase-like_dom_sf"/>
</dbReference>
<feature type="compositionally biased region" description="Polar residues" evidence="16">
    <location>
        <begin position="35"/>
        <end position="46"/>
    </location>
</feature>
<dbReference type="PROSITE" id="PS50042">
    <property type="entry name" value="CNMP_BINDING_3"/>
    <property type="match status" value="4"/>
</dbReference>
<evidence type="ECO:0000259" key="18">
    <source>
        <dbReference type="PROSITE" id="PS50042"/>
    </source>
</evidence>
<evidence type="ECO:0000256" key="3">
    <source>
        <dbReference type="ARBA" id="ARBA00012428"/>
    </source>
</evidence>
<evidence type="ECO:0000256" key="12">
    <source>
        <dbReference type="ARBA" id="ARBA00024113"/>
    </source>
</evidence>
<keyword evidence="6" id="KW-0808">Transferase</keyword>
<dbReference type="Gene3D" id="3.30.200.20">
    <property type="entry name" value="Phosphorylase Kinase, domain 1"/>
    <property type="match status" value="1"/>
</dbReference>
<dbReference type="InterPro" id="IPR000961">
    <property type="entry name" value="AGC-kinase_C"/>
</dbReference>
<evidence type="ECO:0000313" key="20">
    <source>
        <dbReference type="EMBL" id="KAK9795533.1"/>
    </source>
</evidence>
<feature type="region of interest" description="Disordered" evidence="16">
    <location>
        <begin position="1"/>
        <end position="131"/>
    </location>
</feature>
<protein>
    <recommendedName>
        <fullName evidence="12">cGMP-dependent protein kinase</fullName>
        <ecNumber evidence="3">2.7.11.12</ecNumber>
    </recommendedName>
</protein>
<feature type="region of interest" description="Disordered" evidence="16">
    <location>
        <begin position="1045"/>
        <end position="1098"/>
    </location>
</feature>
<reference evidence="20 21" key="1">
    <citation type="journal article" date="2024" name="Nat. Commun.">
        <title>Phylogenomics reveals the evolutionary origins of lichenization in chlorophyte algae.</title>
        <authorList>
            <person name="Puginier C."/>
            <person name="Libourel C."/>
            <person name="Otte J."/>
            <person name="Skaloud P."/>
            <person name="Haon M."/>
            <person name="Grisel S."/>
            <person name="Petersen M."/>
            <person name="Berrin J.G."/>
            <person name="Delaux P.M."/>
            <person name="Dal Grande F."/>
            <person name="Keller J."/>
        </authorList>
    </citation>
    <scope>NUCLEOTIDE SEQUENCE [LARGE SCALE GENOMIC DNA]</scope>
    <source>
        <strain evidence="20 21">SAG 2036</strain>
    </source>
</reference>
<evidence type="ECO:0000256" key="6">
    <source>
        <dbReference type="ARBA" id="ARBA00022679"/>
    </source>
</evidence>
<evidence type="ECO:0000259" key="17">
    <source>
        <dbReference type="PROSITE" id="PS50011"/>
    </source>
</evidence>